<feature type="domain" description="HTH cro/C1-type" evidence="1">
    <location>
        <begin position="27"/>
        <end position="73"/>
    </location>
</feature>
<dbReference type="RefSeq" id="WP_207989642.1">
    <property type="nucleotide sequence ID" value="NZ_CP071794.1"/>
</dbReference>
<accession>A0ABX7T8S7</accession>
<protein>
    <submittedName>
        <fullName evidence="2">Helix-turn-helix transcriptional regulator</fullName>
    </submittedName>
</protein>
<reference evidence="2 3" key="1">
    <citation type="submission" date="2021-03" db="EMBL/GenBank/DDBJ databases">
        <title>Complete genome of Parasphingorhabdus_sp.JHSY0214.</title>
        <authorList>
            <person name="Yoo J.H."/>
            <person name="Bae J.W."/>
        </authorList>
    </citation>
    <scope>NUCLEOTIDE SEQUENCE [LARGE SCALE GENOMIC DNA]</scope>
    <source>
        <strain evidence="2 3">JHSY0214</strain>
    </source>
</reference>
<keyword evidence="3" id="KW-1185">Reference proteome</keyword>
<evidence type="ECO:0000313" key="3">
    <source>
        <dbReference type="Proteomes" id="UP000663923"/>
    </source>
</evidence>
<dbReference type="InterPro" id="IPR010982">
    <property type="entry name" value="Lambda_DNA-bd_dom_sf"/>
</dbReference>
<dbReference type="PROSITE" id="PS50943">
    <property type="entry name" value="HTH_CROC1"/>
    <property type="match status" value="1"/>
</dbReference>
<dbReference type="EMBL" id="CP071794">
    <property type="protein sequence ID" value="QTD57290.1"/>
    <property type="molecule type" value="Genomic_DNA"/>
</dbReference>
<dbReference type="CDD" id="cd00093">
    <property type="entry name" value="HTH_XRE"/>
    <property type="match status" value="1"/>
</dbReference>
<dbReference type="InterPro" id="IPR001387">
    <property type="entry name" value="Cro/C1-type_HTH"/>
</dbReference>
<sequence>MTDQSTRKRLPPKETLAAFVKWQRGFLNWKQDILAAQAGVSLATIQRIERAEHVSDDSLDKVANALGQKPGAFTEPRAPVSVEKLAENIEKTLDIFKGTVEVVVAPMTNQKHVRDLTSTDLVIFDSDLGECAQDDIEGLREYLDFTSFMRAQDGAFLQRRERSFKMRRLYKDVLEVVDDLQRAHKAVCLMGTYIASSNDVALKEARVGI</sequence>
<dbReference type="Pfam" id="PF01381">
    <property type="entry name" value="HTH_3"/>
    <property type="match status" value="1"/>
</dbReference>
<dbReference type="Proteomes" id="UP000663923">
    <property type="component" value="Chromosome"/>
</dbReference>
<dbReference type="Gene3D" id="1.10.260.40">
    <property type="entry name" value="lambda repressor-like DNA-binding domains"/>
    <property type="match status" value="1"/>
</dbReference>
<name>A0ABX7T8S7_9SPHN</name>
<proteinExistence type="predicted"/>
<evidence type="ECO:0000313" key="2">
    <source>
        <dbReference type="EMBL" id="QTD57290.1"/>
    </source>
</evidence>
<dbReference type="SMART" id="SM00530">
    <property type="entry name" value="HTH_XRE"/>
    <property type="match status" value="1"/>
</dbReference>
<evidence type="ECO:0000259" key="1">
    <source>
        <dbReference type="PROSITE" id="PS50943"/>
    </source>
</evidence>
<gene>
    <name evidence="2" type="ORF">J4G78_07080</name>
</gene>
<dbReference type="SUPFAM" id="SSF47413">
    <property type="entry name" value="lambda repressor-like DNA-binding domains"/>
    <property type="match status" value="1"/>
</dbReference>
<organism evidence="2 3">
    <name type="scientific">Parasphingorhabdus cellanae</name>
    <dbReference type="NCBI Taxonomy" id="2806553"/>
    <lineage>
        <taxon>Bacteria</taxon>
        <taxon>Pseudomonadati</taxon>
        <taxon>Pseudomonadota</taxon>
        <taxon>Alphaproteobacteria</taxon>
        <taxon>Sphingomonadales</taxon>
        <taxon>Sphingomonadaceae</taxon>
        <taxon>Parasphingorhabdus</taxon>
    </lineage>
</organism>